<dbReference type="RefSeq" id="WP_007297300.1">
    <property type="nucleotide sequence ID" value="NZ_FNSV01000005.1"/>
</dbReference>
<gene>
    <name evidence="1" type="ORF">SAMN04490239_1369</name>
</gene>
<reference evidence="2" key="1">
    <citation type="submission" date="2016-10" db="EMBL/GenBank/DDBJ databases">
        <authorList>
            <person name="Varghese N."/>
            <person name="Submissions S."/>
        </authorList>
    </citation>
    <scope>NUCLEOTIDE SEQUENCE [LARGE SCALE GENOMIC DNA]</scope>
    <source>
        <strain evidence="2">DSM 44498</strain>
    </source>
</reference>
<evidence type="ECO:0008006" key="3">
    <source>
        <dbReference type="Google" id="ProtNLM"/>
    </source>
</evidence>
<protein>
    <recommendedName>
        <fullName evidence="3">Dihydrodiol dehydrogenase</fullName>
    </recommendedName>
</protein>
<dbReference type="OrthoDB" id="5120343at2"/>
<accession>A0A1H4LNK5</accession>
<name>A0A1H4LNK5_9NOCA</name>
<dbReference type="AlphaFoldDB" id="A0A1H4LNK5"/>
<dbReference type="Proteomes" id="UP000183561">
    <property type="component" value="Unassembled WGS sequence"/>
</dbReference>
<evidence type="ECO:0000313" key="1">
    <source>
        <dbReference type="EMBL" id="SEB71872.1"/>
    </source>
</evidence>
<keyword evidence="2" id="KW-1185">Reference proteome</keyword>
<proteinExistence type="predicted"/>
<organism evidence="1 2">
    <name type="scientific">Rhodococcus koreensis</name>
    <dbReference type="NCBI Taxonomy" id="99653"/>
    <lineage>
        <taxon>Bacteria</taxon>
        <taxon>Bacillati</taxon>
        <taxon>Actinomycetota</taxon>
        <taxon>Actinomycetes</taxon>
        <taxon>Mycobacteriales</taxon>
        <taxon>Nocardiaceae</taxon>
        <taxon>Rhodococcus</taxon>
    </lineage>
</organism>
<sequence>MSLQWDGEEQDARAARRATDEFAQLLAGAVGDPLTIANEFAEVNVHKVATRNGVRLLVHAPKSGQWVCVDPLELEALTWQNPATFAAMVGNMFAPLIAEGDNE</sequence>
<evidence type="ECO:0000313" key="2">
    <source>
        <dbReference type="Proteomes" id="UP000183561"/>
    </source>
</evidence>
<dbReference type="EMBL" id="FNSV01000005">
    <property type="protein sequence ID" value="SEB71872.1"/>
    <property type="molecule type" value="Genomic_DNA"/>
</dbReference>